<organism evidence="13 14">
    <name type="scientific">Haemaphysalis longicornis</name>
    <name type="common">Bush tick</name>
    <dbReference type="NCBI Taxonomy" id="44386"/>
    <lineage>
        <taxon>Eukaryota</taxon>
        <taxon>Metazoa</taxon>
        <taxon>Ecdysozoa</taxon>
        <taxon>Arthropoda</taxon>
        <taxon>Chelicerata</taxon>
        <taxon>Arachnida</taxon>
        <taxon>Acari</taxon>
        <taxon>Parasitiformes</taxon>
        <taxon>Ixodida</taxon>
        <taxon>Ixodoidea</taxon>
        <taxon>Ixodidae</taxon>
        <taxon>Haemaphysalinae</taxon>
        <taxon>Haemaphysalis</taxon>
    </lineage>
</organism>
<gene>
    <name evidence="13" type="ORF">HPB48_016147</name>
</gene>
<dbReference type="VEuPathDB" id="VectorBase:HLOH_050485"/>
<evidence type="ECO:0000256" key="8">
    <source>
        <dbReference type="ARBA" id="ARBA00023065"/>
    </source>
</evidence>
<sequence>MLHSPSSHACHPSRSAVRASGLPGLRVVASPVSWQRRIAWLLAWLTLSALMAVDLHAVVSDFLRFDDVVSMSVREPARATFPAVTVCNLNSVRRSVMCSDNDAQPLLHTAHFAYWRKRLCQNATHRNIAVRTVLRFRGVGAAAVCTPGSASRFGTDGGLKWNDCEAYQSESSSNFDTKCKTRKS</sequence>
<comment type="similarity">
    <text evidence="2 12">Belongs to the amiloride-sensitive sodium channel (TC 1.A.6) family.</text>
</comment>
<keyword evidence="5 12" id="KW-0812">Transmembrane</keyword>
<evidence type="ECO:0000256" key="4">
    <source>
        <dbReference type="ARBA" id="ARBA00022461"/>
    </source>
</evidence>
<dbReference type="AlphaFoldDB" id="A0A9J6GEM4"/>
<evidence type="ECO:0000256" key="11">
    <source>
        <dbReference type="ARBA" id="ARBA00023303"/>
    </source>
</evidence>
<evidence type="ECO:0000256" key="12">
    <source>
        <dbReference type="RuleBase" id="RU000679"/>
    </source>
</evidence>
<keyword evidence="4 12" id="KW-0894">Sodium channel</keyword>
<protein>
    <submittedName>
        <fullName evidence="13">Uncharacterized protein</fullName>
    </submittedName>
</protein>
<name>A0A9J6GEM4_HAELO</name>
<dbReference type="GO" id="GO:0015280">
    <property type="term" value="F:ligand-gated sodium channel activity"/>
    <property type="evidence" value="ECO:0007669"/>
    <property type="project" value="TreeGrafter"/>
</dbReference>
<evidence type="ECO:0000256" key="2">
    <source>
        <dbReference type="ARBA" id="ARBA00007193"/>
    </source>
</evidence>
<keyword evidence="3 12" id="KW-0813">Transport</keyword>
<dbReference type="PANTHER" id="PTHR11690">
    <property type="entry name" value="AMILORIDE-SENSITIVE SODIUM CHANNEL-RELATED"/>
    <property type="match status" value="1"/>
</dbReference>
<evidence type="ECO:0000256" key="6">
    <source>
        <dbReference type="ARBA" id="ARBA00022989"/>
    </source>
</evidence>
<keyword evidence="14" id="KW-1185">Reference proteome</keyword>
<proteinExistence type="inferred from homology"/>
<dbReference type="Proteomes" id="UP000821853">
    <property type="component" value="Chromosome 4"/>
</dbReference>
<comment type="caution">
    <text evidence="13">The sequence shown here is derived from an EMBL/GenBank/DDBJ whole genome shotgun (WGS) entry which is preliminary data.</text>
</comment>
<evidence type="ECO:0000256" key="9">
    <source>
        <dbReference type="ARBA" id="ARBA00023136"/>
    </source>
</evidence>
<dbReference type="OrthoDB" id="6510868at2759"/>
<evidence type="ECO:0000256" key="5">
    <source>
        <dbReference type="ARBA" id="ARBA00022692"/>
    </source>
</evidence>
<dbReference type="Pfam" id="PF00858">
    <property type="entry name" value="ASC"/>
    <property type="match status" value="1"/>
</dbReference>
<dbReference type="PANTHER" id="PTHR11690:SF248">
    <property type="entry name" value="PICKPOCKET 17, ISOFORM A"/>
    <property type="match status" value="1"/>
</dbReference>
<keyword evidence="8 12" id="KW-0406">Ion transport</keyword>
<keyword evidence="6" id="KW-1133">Transmembrane helix</keyword>
<evidence type="ECO:0000313" key="13">
    <source>
        <dbReference type="EMBL" id="KAH9373877.1"/>
    </source>
</evidence>
<dbReference type="EMBL" id="JABSTR010000006">
    <property type="protein sequence ID" value="KAH9373877.1"/>
    <property type="molecule type" value="Genomic_DNA"/>
</dbReference>
<evidence type="ECO:0000256" key="3">
    <source>
        <dbReference type="ARBA" id="ARBA00022448"/>
    </source>
</evidence>
<keyword evidence="9" id="KW-0472">Membrane</keyword>
<dbReference type="GO" id="GO:0005886">
    <property type="term" value="C:plasma membrane"/>
    <property type="evidence" value="ECO:0007669"/>
    <property type="project" value="TreeGrafter"/>
</dbReference>
<keyword evidence="11 12" id="KW-0407">Ion channel</keyword>
<accession>A0A9J6GEM4</accession>
<reference evidence="13 14" key="1">
    <citation type="journal article" date="2020" name="Cell">
        <title>Large-Scale Comparative Analyses of Tick Genomes Elucidate Their Genetic Diversity and Vector Capacities.</title>
        <authorList>
            <consortium name="Tick Genome and Microbiome Consortium (TIGMIC)"/>
            <person name="Jia N."/>
            <person name="Wang J."/>
            <person name="Shi W."/>
            <person name="Du L."/>
            <person name="Sun Y."/>
            <person name="Zhan W."/>
            <person name="Jiang J.F."/>
            <person name="Wang Q."/>
            <person name="Zhang B."/>
            <person name="Ji P."/>
            <person name="Bell-Sakyi L."/>
            <person name="Cui X.M."/>
            <person name="Yuan T.T."/>
            <person name="Jiang B.G."/>
            <person name="Yang W.F."/>
            <person name="Lam T.T."/>
            <person name="Chang Q.C."/>
            <person name="Ding S.J."/>
            <person name="Wang X.J."/>
            <person name="Zhu J.G."/>
            <person name="Ruan X.D."/>
            <person name="Zhao L."/>
            <person name="Wei J.T."/>
            <person name="Ye R.Z."/>
            <person name="Que T.C."/>
            <person name="Du C.H."/>
            <person name="Zhou Y.H."/>
            <person name="Cheng J.X."/>
            <person name="Dai P.F."/>
            <person name="Guo W.B."/>
            <person name="Han X.H."/>
            <person name="Huang E.J."/>
            <person name="Li L.F."/>
            <person name="Wei W."/>
            <person name="Gao Y.C."/>
            <person name="Liu J.Z."/>
            <person name="Shao H.Z."/>
            <person name="Wang X."/>
            <person name="Wang C.C."/>
            <person name="Yang T.C."/>
            <person name="Huo Q.B."/>
            <person name="Li W."/>
            <person name="Chen H.Y."/>
            <person name="Chen S.E."/>
            <person name="Zhou L.G."/>
            <person name="Ni X.B."/>
            <person name="Tian J.H."/>
            <person name="Sheng Y."/>
            <person name="Liu T."/>
            <person name="Pan Y.S."/>
            <person name="Xia L.Y."/>
            <person name="Li J."/>
            <person name="Zhao F."/>
            <person name="Cao W.C."/>
        </authorList>
    </citation>
    <scope>NUCLEOTIDE SEQUENCE [LARGE SCALE GENOMIC DNA]</scope>
    <source>
        <strain evidence="13">HaeL-2018</strain>
    </source>
</reference>
<evidence type="ECO:0000256" key="7">
    <source>
        <dbReference type="ARBA" id="ARBA00023053"/>
    </source>
</evidence>
<keyword evidence="10 12" id="KW-0739">Sodium transport</keyword>
<keyword evidence="7" id="KW-0915">Sodium</keyword>
<dbReference type="InterPro" id="IPR001873">
    <property type="entry name" value="ENaC"/>
</dbReference>
<comment type="subcellular location">
    <subcellularLocation>
        <location evidence="1">Membrane</location>
        <topology evidence="1">Multi-pass membrane protein</topology>
    </subcellularLocation>
</comment>
<evidence type="ECO:0000313" key="14">
    <source>
        <dbReference type="Proteomes" id="UP000821853"/>
    </source>
</evidence>
<evidence type="ECO:0000256" key="10">
    <source>
        <dbReference type="ARBA" id="ARBA00023201"/>
    </source>
</evidence>
<evidence type="ECO:0000256" key="1">
    <source>
        <dbReference type="ARBA" id="ARBA00004141"/>
    </source>
</evidence>